<comment type="caution">
    <text evidence="3">The sequence shown here is derived from an EMBL/GenBank/DDBJ whole genome shotgun (WGS) entry which is preliminary data.</text>
</comment>
<evidence type="ECO:0008006" key="5">
    <source>
        <dbReference type="Google" id="ProtNLM"/>
    </source>
</evidence>
<feature type="transmembrane region" description="Helical" evidence="1">
    <location>
        <begin position="382"/>
        <end position="404"/>
    </location>
</feature>
<reference evidence="3" key="1">
    <citation type="submission" date="2021-09" db="EMBL/GenBank/DDBJ databases">
        <authorList>
            <consortium name="AG Swart"/>
            <person name="Singh M."/>
            <person name="Singh A."/>
            <person name="Seah K."/>
            <person name="Emmerich C."/>
        </authorList>
    </citation>
    <scope>NUCLEOTIDE SEQUENCE</scope>
    <source>
        <strain evidence="3">ATCC30299</strain>
    </source>
</reference>
<keyword evidence="1" id="KW-1133">Transmembrane helix</keyword>
<feature type="transmembrane region" description="Helical" evidence="1">
    <location>
        <begin position="301"/>
        <end position="322"/>
    </location>
</feature>
<feature type="transmembrane region" description="Helical" evidence="1">
    <location>
        <begin position="230"/>
        <end position="249"/>
    </location>
</feature>
<name>A0AAU9JCX2_9CILI</name>
<sequence length="547" mass="62451">MIILLILLPFSYGIISDTDLSFSKPAAKSWAWFVFEEGGWIALNLTITSNSSGSIGIYLCEPGEVNTIAHAFKNDFCINNTNAGNFTKCEYNFTYPFYGSDYKTNPDFIAFLDGLRVHWWDLTEEQWEYYLKEFSRRNSMSDRDIKIKKHTDITAKITSSQLYYFVAASCVEDNVELGIDYIFMNPGGENLGVGLLEMKYVMNGASIGWLALIGLWILSWVLVRKLKSSFIQIGLILNSMVWAGFSWLFKTYWEDYSESGKSDEQMKEWSLILFATAECMFFLIVIMICAGSGITKPSFQIWTLLKALFAVGSLHCCMWLYIKLGDDGLFSLAGSYVLILFICIWDITKNTQKLSKQIRLISEAGFDPINTPFWSQLRMFRFLRITLVIFLLALSTCGVITVFYLEYLPWIAVSTHLSIIYQCYLVLLLYFRFRKIDPFFDEIETLSLGENGPLVNLDDILQGMFDRNALLAYSEGMMLPYEKERFLSIVSDVAIIEQPGEISSLTLGIPVYIIPSQPEIENDNDAIGLPYKIEESCISLEDITVEI</sequence>
<keyword evidence="1" id="KW-0472">Membrane</keyword>
<dbReference type="Proteomes" id="UP001162131">
    <property type="component" value="Unassembled WGS sequence"/>
</dbReference>
<accession>A0AAU9JCX2</accession>
<dbReference type="EMBL" id="CAJZBQ010000039">
    <property type="protein sequence ID" value="CAG9325961.1"/>
    <property type="molecule type" value="Genomic_DNA"/>
</dbReference>
<organism evidence="3 4">
    <name type="scientific">Blepharisma stoltei</name>
    <dbReference type="NCBI Taxonomy" id="1481888"/>
    <lineage>
        <taxon>Eukaryota</taxon>
        <taxon>Sar</taxon>
        <taxon>Alveolata</taxon>
        <taxon>Ciliophora</taxon>
        <taxon>Postciliodesmatophora</taxon>
        <taxon>Heterotrichea</taxon>
        <taxon>Heterotrichida</taxon>
        <taxon>Blepharismidae</taxon>
        <taxon>Blepharisma</taxon>
    </lineage>
</organism>
<dbReference type="AlphaFoldDB" id="A0AAU9JCX2"/>
<gene>
    <name evidence="3" type="ORF">BSTOLATCC_MIC39741</name>
</gene>
<feature type="transmembrane region" description="Helical" evidence="1">
    <location>
        <begin position="269"/>
        <end position="289"/>
    </location>
</feature>
<feature type="chain" id="PRO_5043392586" description="Intimal thickness related receptor IRP domain-containing protein" evidence="2">
    <location>
        <begin position="17"/>
        <end position="547"/>
    </location>
</feature>
<feature type="transmembrane region" description="Helical" evidence="1">
    <location>
        <begin position="200"/>
        <end position="223"/>
    </location>
</feature>
<evidence type="ECO:0000313" key="3">
    <source>
        <dbReference type="EMBL" id="CAG9325961.1"/>
    </source>
</evidence>
<evidence type="ECO:0000256" key="2">
    <source>
        <dbReference type="SAM" id="SignalP"/>
    </source>
</evidence>
<protein>
    <recommendedName>
        <fullName evidence="5">Intimal thickness related receptor IRP domain-containing protein</fullName>
    </recommendedName>
</protein>
<evidence type="ECO:0000313" key="4">
    <source>
        <dbReference type="Proteomes" id="UP001162131"/>
    </source>
</evidence>
<keyword evidence="1" id="KW-0812">Transmembrane</keyword>
<feature type="signal peptide" evidence="2">
    <location>
        <begin position="1"/>
        <end position="16"/>
    </location>
</feature>
<feature type="transmembrane region" description="Helical" evidence="1">
    <location>
        <begin position="410"/>
        <end position="431"/>
    </location>
</feature>
<keyword evidence="4" id="KW-1185">Reference proteome</keyword>
<keyword evidence="2" id="KW-0732">Signal</keyword>
<proteinExistence type="predicted"/>
<feature type="transmembrane region" description="Helical" evidence="1">
    <location>
        <begin position="328"/>
        <end position="347"/>
    </location>
</feature>
<evidence type="ECO:0000256" key="1">
    <source>
        <dbReference type="SAM" id="Phobius"/>
    </source>
</evidence>